<proteinExistence type="inferred from homology"/>
<dbReference type="InterPro" id="IPR005545">
    <property type="entry name" value="YCII"/>
</dbReference>
<comment type="similarity">
    <text evidence="1">Belongs to the YciI family.</text>
</comment>
<evidence type="ECO:0000256" key="2">
    <source>
        <dbReference type="SAM" id="Phobius"/>
    </source>
</evidence>
<feature type="domain" description="YCII-related" evidence="3">
    <location>
        <begin position="80"/>
        <end position="164"/>
    </location>
</feature>
<dbReference type="Proteomes" id="UP000279089">
    <property type="component" value="Unassembled WGS sequence"/>
</dbReference>
<keyword evidence="5" id="KW-1185">Reference proteome</keyword>
<dbReference type="Gene3D" id="3.30.70.1060">
    <property type="entry name" value="Dimeric alpha+beta barrel"/>
    <property type="match status" value="1"/>
</dbReference>
<dbReference type="EMBL" id="RMBX01000004">
    <property type="protein sequence ID" value="RPD41352.1"/>
    <property type="molecule type" value="Genomic_DNA"/>
</dbReference>
<keyword evidence="2" id="KW-1133">Transmembrane helix</keyword>
<evidence type="ECO:0000313" key="4">
    <source>
        <dbReference type="EMBL" id="RPD41352.1"/>
    </source>
</evidence>
<comment type="caution">
    <text evidence="4">The sequence shown here is derived from an EMBL/GenBank/DDBJ whole genome shotgun (WGS) entry which is preliminary data.</text>
</comment>
<evidence type="ECO:0000256" key="1">
    <source>
        <dbReference type="ARBA" id="ARBA00007689"/>
    </source>
</evidence>
<evidence type="ECO:0000259" key="3">
    <source>
        <dbReference type="Pfam" id="PF03795"/>
    </source>
</evidence>
<sequence>MGKDFVSAPNLRNYTKVANFGTANLICMAKLMPVFLLAVFLTFVIASFSSRFSRIKSSETGHSVAGIDTEVQAEVKQYWMVFLETGPNQQQDPASTALIQEKHIAGIRKLAADGKLLAAGPFRGDDNLRGIFIMDCKDSLEAVALINADTAVMTGRLKYTIKPWWTVKNCLFR</sequence>
<dbReference type="AlphaFoldDB" id="A0A3N4MBW3"/>
<evidence type="ECO:0000313" key="5">
    <source>
        <dbReference type="Proteomes" id="UP000279089"/>
    </source>
</evidence>
<dbReference type="InterPro" id="IPR011008">
    <property type="entry name" value="Dimeric_a/b-barrel"/>
</dbReference>
<dbReference type="Pfam" id="PF03795">
    <property type="entry name" value="YCII"/>
    <property type="match status" value="1"/>
</dbReference>
<reference evidence="5" key="1">
    <citation type="submission" date="2018-11" db="EMBL/GenBank/DDBJ databases">
        <title>Chitinophaga lutea sp.nov., isolate from arsenic contaminated soil.</title>
        <authorList>
            <person name="Zong Y."/>
        </authorList>
    </citation>
    <scope>NUCLEOTIDE SEQUENCE [LARGE SCALE GENOMIC DNA]</scope>
    <source>
        <strain evidence="5">YLT18</strain>
    </source>
</reference>
<dbReference type="SUPFAM" id="SSF54909">
    <property type="entry name" value="Dimeric alpha+beta barrel"/>
    <property type="match status" value="1"/>
</dbReference>
<accession>A0A3N4MBW3</accession>
<keyword evidence="2" id="KW-0812">Transmembrane</keyword>
<gene>
    <name evidence="4" type="ORF">EG028_08510</name>
</gene>
<name>A0A3N4MBW3_9BACT</name>
<dbReference type="OrthoDB" id="8481699at2"/>
<feature type="transmembrane region" description="Helical" evidence="2">
    <location>
        <begin position="20"/>
        <end position="46"/>
    </location>
</feature>
<protein>
    <recommendedName>
        <fullName evidence="3">YCII-related domain-containing protein</fullName>
    </recommendedName>
</protein>
<organism evidence="4 5">
    <name type="scientific">Chitinophaga barathri</name>
    <dbReference type="NCBI Taxonomy" id="1647451"/>
    <lineage>
        <taxon>Bacteria</taxon>
        <taxon>Pseudomonadati</taxon>
        <taxon>Bacteroidota</taxon>
        <taxon>Chitinophagia</taxon>
        <taxon>Chitinophagales</taxon>
        <taxon>Chitinophagaceae</taxon>
        <taxon>Chitinophaga</taxon>
    </lineage>
</organism>
<keyword evidence="2" id="KW-0472">Membrane</keyword>